<feature type="region of interest" description="Disordered" evidence="1">
    <location>
        <begin position="1"/>
        <end position="20"/>
    </location>
</feature>
<dbReference type="EMBL" id="AAMD01000238">
    <property type="protein sequence ID" value="EAU62418.1"/>
    <property type="molecule type" value="Genomic_DNA"/>
</dbReference>
<dbReference type="AlphaFoldDB" id="Q08PK7"/>
<dbReference type="Proteomes" id="UP000032702">
    <property type="component" value="Unassembled WGS sequence"/>
</dbReference>
<sequence>MPVSMRASTSRPHSCAQGQR</sequence>
<gene>
    <name evidence="2" type="ORF">STIAU_5255</name>
</gene>
<accession>Q08PK7</accession>
<evidence type="ECO:0000256" key="1">
    <source>
        <dbReference type="SAM" id="MobiDB-lite"/>
    </source>
</evidence>
<organism evidence="2 3">
    <name type="scientific">Stigmatella aurantiaca (strain DW4/3-1)</name>
    <dbReference type="NCBI Taxonomy" id="378806"/>
    <lineage>
        <taxon>Bacteria</taxon>
        <taxon>Pseudomonadati</taxon>
        <taxon>Myxococcota</taxon>
        <taxon>Myxococcia</taxon>
        <taxon>Myxococcales</taxon>
        <taxon>Cystobacterineae</taxon>
        <taxon>Archangiaceae</taxon>
        <taxon>Stigmatella</taxon>
    </lineage>
</organism>
<feature type="non-terminal residue" evidence="2">
    <location>
        <position position="20"/>
    </location>
</feature>
<reference evidence="2 3" key="1">
    <citation type="submission" date="2006-04" db="EMBL/GenBank/DDBJ databases">
        <authorList>
            <person name="Nierman W.C."/>
        </authorList>
    </citation>
    <scope>NUCLEOTIDE SEQUENCE [LARGE SCALE GENOMIC DNA]</scope>
    <source>
        <strain evidence="2 3">DW4/3-1</strain>
    </source>
</reference>
<evidence type="ECO:0000313" key="3">
    <source>
        <dbReference type="Proteomes" id="UP000032702"/>
    </source>
</evidence>
<name>Q08PK7_STIAD</name>
<comment type="caution">
    <text evidence="2">The sequence shown here is derived from an EMBL/GenBank/DDBJ whole genome shotgun (WGS) entry which is preliminary data.</text>
</comment>
<evidence type="ECO:0000313" key="2">
    <source>
        <dbReference type="EMBL" id="EAU62418.1"/>
    </source>
</evidence>
<protein>
    <submittedName>
        <fullName evidence="2">Uncharacterized protein</fullName>
    </submittedName>
</protein>
<proteinExistence type="predicted"/>